<keyword evidence="4" id="KW-0830">Ubiquinone</keyword>
<name>A0A1M5QJZ8_9FIRM</name>
<gene>
    <name evidence="4" type="ORF">SAMN02744040_00983</name>
</gene>
<evidence type="ECO:0000256" key="2">
    <source>
        <dbReference type="SAM" id="Phobius"/>
    </source>
</evidence>
<dbReference type="OrthoDB" id="9795390at2"/>
<dbReference type="InterPro" id="IPR004147">
    <property type="entry name" value="ABC1_dom"/>
</dbReference>
<keyword evidence="5" id="KW-1185">Reference proteome</keyword>
<feature type="domain" description="ABC1 atypical kinase-like" evidence="3">
    <location>
        <begin position="92"/>
        <end position="336"/>
    </location>
</feature>
<dbReference type="RefSeq" id="WP_072724226.1">
    <property type="nucleotide sequence ID" value="NZ_FQXH01000008.1"/>
</dbReference>
<accession>A0A1M5QJZ8</accession>
<evidence type="ECO:0000256" key="1">
    <source>
        <dbReference type="ARBA" id="ARBA00009670"/>
    </source>
</evidence>
<keyword evidence="2" id="KW-0812">Transmembrane</keyword>
<proteinExistence type="inferred from homology"/>
<evidence type="ECO:0000259" key="3">
    <source>
        <dbReference type="Pfam" id="PF03109"/>
    </source>
</evidence>
<feature type="transmembrane region" description="Helical" evidence="2">
    <location>
        <begin position="524"/>
        <end position="548"/>
    </location>
</feature>
<evidence type="ECO:0000313" key="4">
    <source>
        <dbReference type="EMBL" id="SHH14090.1"/>
    </source>
</evidence>
<dbReference type="AlphaFoldDB" id="A0A1M5QJZ8"/>
<dbReference type="EMBL" id="FQXH01000008">
    <property type="protein sequence ID" value="SHH14090.1"/>
    <property type="molecule type" value="Genomic_DNA"/>
</dbReference>
<keyword evidence="2" id="KW-0472">Membrane</keyword>
<feature type="transmembrane region" description="Helical" evidence="2">
    <location>
        <begin position="496"/>
        <end position="518"/>
    </location>
</feature>
<dbReference type="SUPFAM" id="SSF56112">
    <property type="entry name" value="Protein kinase-like (PK-like)"/>
    <property type="match status" value="1"/>
</dbReference>
<dbReference type="Pfam" id="PF03109">
    <property type="entry name" value="ABC1"/>
    <property type="match status" value="1"/>
</dbReference>
<reference evidence="5" key="1">
    <citation type="submission" date="2016-11" db="EMBL/GenBank/DDBJ databases">
        <authorList>
            <person name="Varghese N."/>
            <person name="Submissions S."/>
        </authorList>
    </citation>
    <scope>NUCLEOTIDE SEQUENCE [LARGE SCALE GENOMIC DNA]</scope>
    <source>
        <strain evidence="5">DSM 15285</strain>
    </source>
</reference>
<evidence type="ECO:0000313" key="5">
    <source>
        <dbReference type="Proteomes" id="UP000242520"/>
    </source>
</evidence>
<keyword evidence="2" id="KW-1133">Transmembrane helix</keyword>
<dbReference type="CDD" id="cd05121">
    <property type="entry name" value="ABC1_ADCK3-like"/>
    <property type="match status" value="1"/>
</dbReference>
<organism evidence="4 5">
    <name type="scientific">Tepidibacter thalassicus DSM 15285</name>
    <dbReference type="NCBI Taxonomy" id="1123350"/>
    <lineage>
        <taxon>Bacteria</taxon>
        <taxon>Bacillati</taxon>
        <taxon>Bacillota</taxon>
        <taxon>Clostridia</taxon>
        <taxon>Peptostreptococcales</taxon>
        <taxon>Peptostreptococcaceae</taxon>
        <taxon>Tepidibacter</taxon>
    </lineage>
</organism>
<dbReference type="Gene3D" id="1.10.510.10">
    <property type="entry name" value="Transferase(Phosphotransferase) domain 1"/>
    <property type="match status" value="1"/>
</dbReference>
<protein>
    <submittedName>
        <fullName evidence="4">Ubiquinone biosynthesis protein</fullName>
    </submittedName>
</protein>
<comment type="similarity">
    <text evidence="1">Belongs to the protein kinase superfamily. ADCK protein kinase family.</text>
</comment>
<dbReference type="InterPro" id="IPR011009">
    <property type="entry name" value="Kinase-like_dom_sf"/>
</dbReference>
<dbReference type="PANTHER" id="PTHR10566">
    <property type="entry name" value="CHAPERONE-ACTIVITY OF BC1 COMPLEX CABC1 -RELATED"/>
    <property type="match status" value="1"/>
</dbReference>
<dbReference type="STRING" id="1123350.SAMN02744040_00983"/>
<dbReference type="Proteomes" id="UP000242520">
    <property type="component" value="Unassembled WGS sequence"/>
</dbReference>
<dbReference type="InterPro" id="IPR050154">
    <property type="entry name" value="UbiB_kinase"/>
</dbReference>
<dbReference type="PANTHER" id="PTHR10566:SF113">
    <property type="entry name" value="PROTEIN ACTIVITY OF BC1 COMPLEX KINASE 7, CHLOROPLASTIC"/>
    <property type="match status" value="1"/>
</dbReference>
<sequence length="555" mass="63944">MIKVAYNNLKRYKDIIQILIKYGFSFLVEKLKIDGIANKIPLTPSKDIQYMSTGERIRRALEELGPTFIKLGQILSTRNDILEPSIVEELSKLQNNVKPFEFEEAKKIFKEEIGLEFDEVFKEFNEVPVAAASIGQVYEAKLKNGKSVIVKIQRPNIESTIKSDLEILYRFAKIIDEYYKDTVLDFSEVVEDFAVSILRELDYNFEARNCEKFREMFIKDKSVYIPNVYWDFTSKRVLTLEKIEGISITDIDEMKKRSWNPKNIAHIGAMAFMKQVFFHGFFHADPHPGNIFATGSNEIAFIDFGIVGLIDDVTLDFITEMFFSGINKDVDKIINSLIELDAIDKNTNFRKLREEIAFFIHYYYDMPIKRINISEVLNEFMRFSRKNKVKLPSQFAPLAKAIVTIEGCGKMLDPDFSLSVITKDFIKEFYLNKFKPDNLILKSKSYLNQFITDSKVIPRQIKLLLRNLQKNEIKFTIDEIRFTNLEKEINNMTNKLAISLIVSSTIVGSSLIITTNIGPSVKGYALLGIVGFIIASIMGMYLIISILISNKNKKQ</sequence>